<dbReference type="SUPFAM" id="SSF56752">
    <property type="entry name" value="D-aminoacid aminotransferase-like PLP-dependent enzymes"/>
    <property type="match status" value="1"/>
</dbReference>
<organism evidence="2 3">
    <name type="scientific">Fodinicola feengrottensis</name>
    <dbReference type="NCBI Taxonomy" id="435914"/>
    <lineage>
        <taxon>Bacteria</taxon>
        <taxon>Bacillati</taxon>
        <taxon>Actinomycetota</taxon>
        <taxon>Actinomycetes</taxon>
        <taxon>Mycobacteriales</taxon>
        <taxon>Fodinicola</taxon>
    </lineage>
</organism>
<dbReference type="Pfam" id="PF01063">
    <property type="entry name" value="Aminotran_4"/>
    <property type="match status" value="1"/>
</dbReference>
<evidence type="ECO:0000313" key="2">
    <source>
        <dbReference type="EMBL" id="GAA1698445.1"/>
    </source>
</evidence>
<dbReference type="InterPro" id="IPR001544">
    <property type="entry name" value="Aminotrans_IV"/>
</dbReference>
<dbReference type="Gene3D" id="3.20.10.10">
    <property type="entry name" value="D-amino Acid Aminotransferase, subunit A, domain 2"/>
    <property type="match status" value="1"/>
</dbReference>
<name>A0ABP4U4N6_9ACTN</name>
<proteinExistence type="inferred from homology"/>
<dbReference type="InterPro" id="IPR043131">
    <property type="entry name" value="BCAT-like_N"/>
</dbReference>
<dbReference type="InterPro" id="IPR043132">
    <property type="entry name" value="BCAT-like_C"/>
</dbReference>
<comment type="caution">
    <text evidence="2">The sequence shown here is derived from an EMBL/GenBank/DDBJ whole genome shotgun (WGS) entry which is preliminary data.</text>
</comment>
<accession>A0ABP4U4N6</accession>
<keyword evidence="2" id="KW-0456">Lyase</keyword>
<keyword evidence="3" id="KW-1185">Reference proteome</keyword>
<reference evidence="3" key="1">
    <citation type="journal article" date="2019" name="Int. J. Syst. Evol. Microbiol.">
        <title>The Global Catalogue of Microorganisms (GCM) 10K type strain sequencing project: providing services to taxonomists for standard genome sequencing and annotation.</title>
        <authorList>
            <consortium name="The Broad Institute Genomics Platform"/>
            <consortium name="The Broad Institute Genome Sequencing Center for Infectious Disease"/>
            <person name="Wu L."/>
            <person name="Ma J."/>
        </authorList>
    </citation>
    <scope>NUCLEOTIDE SEQUENCE [LARGE SCALE GENOMIC DNA]</scope>
    <source>
        <strain evidence="3">JCM 14718</strain>
    </source>
</reference>
<dbReference type="RefSeq" id="WP_344313286.1">
    <property type="nucleotide sequence ID" value="NZ_BAAANY010000021.1"/>
</dbReference>
<dbReference type="PANTHER" id="PTHR42743:SF11">
    <property type="entry name" value="AMINODEOXYCHORISMATE LYASE"/>
    <property type="match status" value="1"/>
</dbReference>
<dbReference type="InterPro" id="IPR036038">
    <property type="entry name" value="Aminotransferase-like"/>
</dbReference>
<dbReference type="Gene3D" id="3.30.470.10">
    <property type="match status" value="1"/>
</dbReference>
<evidence type="ECO:0000313" key="3">
    <source>
        <dbReference type="Proteomes" id="UP001500618"/>
    </source>
</evidence>
<protein>
    <submittedName>
        <fullName evidence="2">Aminodeoxychorismate lyase</fullName>
    </submittedName>
</protein>
<dbReference type="InterPro" id="IPR050571">
    <property type="entry name" value="Class-IV_PLP-Dep_Aminotrnsfr"/>
</dbReference>
<dbReference type="Proteomes" id="UP001500618">
    <property type="component" value="Unassembled WGS sequence"/>
</dbReference>
<sequence>MPDPLLLTVDDGHVRVADRSAPLLRADDLGVLRGDGIFETMHVVDGVVFGIAAHLDRMARSATLMELTPPARDMLERLVAAAAEASHQAWPAGCEGALRISVTRGVEPGGPLTVFATVDPIGAKSLRLRREGVRVLTATTGFATDTKAGAPWLLGGVKSLSYAVNMASLRWAEANDADDVLWTSSDGYALEAPTSSLVWLAGGILFSTPNETGILAGTSAGQLLAAAEDFGFQAKRALITPKELLDTEGAWLCSSVRGVAGIRTLDGNALPFDPALTARLGTALGFALRA</sequence>
<dbReference type="EMBL" id="BAAANY010000021">
    <property type="protein sequence ID" value="GAA1698445.1"/>
    <property type="molecule type" value="Genomic_DNA"/>
</dbReference>
<dbReference type="GO" id="GO:0016829">
    <property type="term" value="F:lyase activity"/>
    <property type="evidence" value="ECO:0007669"/>
    <property type="project" value="UniProtKB-KW"/>
</dbReference>
<dbReference type="PANTHER" id="PTHR42743">
    <property type="entry name" value="AMINO-ACID AMINOTRANSFERASE"/>
    <property type="match status" value="1"/>
</dbReference>
<gene>
    <name evidence="2" type="ORF">GCM10009765_54850</name>
</gene>
<evidence type="ECO:0000256" key="1">
    <source>
        <dbReference type="ARBA" id="ARBA00009320"/>
    </source>
</evidence>
<comment type="similarity">
    <text evidence="1">Belongs to the class-IV pyridoxal-phosphate-dependent aminotransferase family.</text>
</comment>